<dbReference type="SUPFAM" id="SSF57829">
    <property type="entry name" value="Zn-binding ribosomal proteins"/>
    <property type="match status" value="1"/>
</dbReference>
<dbReference type="InterPro" id="IPR002906">
    <property type="entry name" value="Ribosomal_eS31"/>
</dbReference>
<dbReference type="Proteomes" id="UP000834106">
    <property type="component" value="Chromosome 6"/>
</dbReference>
<dbReference type="GO" id="GO:0006412">
    <property type="term" value="P:translation"/>
    <property type="evidence" value="ECO:0007669"/>
    <property type="project" value="InterPro"/>
</dbReference>
<gene>
    <name evidence="5" type="ORF">FPE_LOCUS10030</name>
</gene>
<keyword evidence="6" id="KW-1185">Reference proteome</keyword>
<dbReference type="SMART" id="SM01402">
    <property type="entry name" value="Ribosomal_S27"/>
    <property type="match status" value="1"/>
</dbReference>
<evidence type="ECO:0000313" key="5">
    <source>
        <dbReference type="EMBL" id="CAI9762600.1"/>
    </source>
</evidence>
<dbReference type="Gene3D" id="6.20.50.150">
    <property type="match status" value="1"/>
</dbReference>
<evidence type="ECO:0000256" key="3">
    <source>
        <dbReference type="ARBA" id="ARBA00023274"/>
    </source>
</evidence>
<proteinExistence type="predicted"/>
<reference evidence="5" key="1">
    <citation type="submission" date="2023-05" db="EMBL/GenBank/DDBJ databases">
        <authorList>
            <person name="Huff M."/>
        </authorList>
    </citation>
    <scope>NUCLEOTIDE SEQUENCE</scope>
</reference>
<keyword evidence="1" id="KW-0862">Zinc</keyword>
<dbReference type="Pfam" id="PF01599">
    <property type="entry name" value="Ribosomal_S27"/>
    <property type="match status" value="1"/>
</dbReference>
<dbReference type="InterPro" id="IPR011332">
    <property type="entry name" value="Ribosomal_zn-bd"/>
</dbReference>
<keyword evidence="3" id="KW-0687">Ribonucleoprotein</keyword>
<dbReference type="GO" id="GO:0005840">
    <property type="term" value="C:ribosome"/>
    <property type="evidence" value="ECO:0007669"/>
    <property type="project" value="UniProtKB-KW"/>
</dbReference>
<evidence type="ECO:0000256" key="1">
    <source>
        <dbReference type="ARBA" id="ARBA00022833"/>
    </source>
</evidence>
<evidence type="ECO:0000259" key="4">
    <source>
        <dbReference type="SMART" id="SM01402"/>
    </source>
</evidence>
<protein>
    <recommendedName>
        <fullName evidence="4">Small ribosomal subunit protein eS31 domain-containing protein</fullName>
    </recommendedName>
</protein>
<name>A0AAD1Z7J9_9LAMI</name>
<sequence length="342" mass="39070">MYNRLMEHYMNQIYQQKKLVEGEPGVDDDSIPNKKESTLHLVLRLRGGAKKRKKKTYTKPKKIKHKKKKVKLAALQFYKVEDSGKVQRLRKECPNAECGAGTFMANHFDRHYCGGYRVGVQVAAMMECALAGKFWFERRVKLLAGLNRGVHLLQIPAEVHEAELPFMIPHVKASSPPISSSIQKLLPNSSDFSLQGFPLVNMDRPPQSTWITSSSGGDDTTAKIESMMEVAGVVLGPHPQRSTTLYLKQKGPITREKKSSYYQCLMRHMEDTYDTANKCRQWENDVTISIGLTKGDTPKLKLLEQKFRQQKSLHHMGMLDPEAWRPQRGLPDRSINILRAWH</sequence>
<dbReference type="InterPro" id="IPR038582">
    <property type="entry name" value="Ribosomal_eS31_euk-type_sf"/>
</dbReference>
<feature type="domain" description="Small ribosomal subunit protein eS31" evidence="4">
    <location>
        <begin position="74"/>
        <end position="119"/>
    </location>
</feature>
<dbReference type="GO" id="GO:0003735">
    <property type="term" value="F:structural constituent of ribosome"/>
    <property type="evidence" value="ECO:0007669"/>
    <property type="project" value="InterPro"/>
</dbReference>
<evidence type="ECO:0000313" key="6">
    <source>
        <dbReference type="Proteomes" id="UP000834106"/>
    </source>
</evidence>
<dbReference type="GO" id="GO:1990904">
    <property type="term" value="C:ribonucleoprotein complex"/>
    <property type="evidence" value="ECO:0007669"/>
    <property type="project" value="UniProtKB-KW"/>
</dbReference>
<organism evidence="5 6">
    <name type="scientific">Fraxinus pennsylvanica</name>
    <dbReference type="NCBI Taxonomy" id="56036"/>
    <lineage>
        <taxon>Eukaryota</taxon>
        <taxon>Viridiplantae</taxon>
        <taxon>Streptophyta</taxon>
        <taxon>Embryophyta</taxon>
        <taxon>Tracheophyta</taxon>
        <taxon>Spermatophyta</taxon>
        <taxon>Magnoliopsida</taxon>
        <taxon>eudicotyledons</taxon>
        <taxon>Gunneridae</taxon>
        <taxon>Pentapetalae</taxon>
        <taxon>asterids</taxon>
        <taxon>lamiids</taxon>
        <taxon>Lamiales</taxon>
        <taxon>Oleaceae</taxon>
        <taxon>Oleeae</taxon>
        <taxon>Fraxinus</taxon>
    </lineage>
</organism>
<evidence type="ECO:0000256" key="2">
    <source>
        <dbReference type="ARBA" id="ARBA00022980"/>
    </source>
</evidence>
<accession>A0AAD1Z7J9</accession>
<keyword evidence="2" id="KW-0689">Ribosomal protein</keyword>
<dbReference type="EMBL" id="OU503041">
    <property type="protein sequence ID" value="CAI9762600.1"/>
    <property type="molecule type" value="Genomic_DNA"/>
</dbReference>
<dbReference type="AlphaFoldDB" id="A0AAD1Z7J9"/>